<dbReference type="Pfam" id="PF12728">
    <property type="entry name" value="HTH_17"/>
    <property type="match status" value="1"/>
</dbReference>
<dbReference type="RefSeq" id="WP_302048852.1">
    <property type="nucleotide sequence ID" value="NZ_JAMJEV010000008.1"/>
</dbReference>
<reference evidence="2" key="1">
    <citation type="submission" date="2022-05" db="EMBL/GenBank/DDBJ databases">
        <title>Expanded diversity of anoxic marine methylotrophy in a Black Sea sulfate reducing microorganism.</title>
        <authorList>
            <person name="Fischer P.Q."/>
            <person name="Stams A.J.M."/>
            <person name="Villanueva L."/>
            <person name="Sousa D.Z."/>
        </authorList>
    </citation>
    <scope>NUCLEOTIDE SEQUENCE</scope>
    <source>
        <strain evidence="2">P130</strain>
    </source>
</reference>
<dbReference type="SUPFAM" id="SSF46955">
    <property type="entry name" value="Putative DNA-binding domain"/>
    <property type="match status" value="1"/>
</dbReference>
<dbReference type="InterPro" id="IPR041657">
    <property type="entry name" value="HTH_17"/>
</dbReference>
<dbReference type="InterPro" id="IPR009061">
    <property type="entry name" value="DNA-bd_dom_put_sf"/>
</dbReference>
<evidence type="ECO:0000313" key="3">
    <source>
        <dbReference type="Proteomes" id="UP001176021"/>
    </source>
</evidence>
<dbReference type="NCBIfam" id="TIGR01764">
    <property type="entry name" value="excise"/>
    <property type="match status" value="1"/>
</dbReference>
<dbReference type="Proteomes" id="UP001176021">
    <property type="component" value="Unassembled WGS sequence"/>
</dbReference>
<comment type="caution">
    <text evidence="2">The sequence shown here is derived from an EMBL/GenBank/DDBJ whole genome shotgun (WGS) entry which is preliminary data.</text>
</comment>
<sequence length="70" mass="7840">MKIEVECKTYTVSQAAKIIGVCSKTAYQMVTSGKLPCIRISDRKVVIPKAALEQWLVDAVQWPDKTIKET</sequence>
<dbReference type="InterPro" id="IPR010093">
    <property type="entry name" value="SinI_DNA-bd"/>
</dbReference>
<evidence type="ECO:0000313" key="2">
    <source>
        <dbReference type="EMBL" id="MDO0823510.1"/>
    </source>
</evidence>
<dbReference type="EMBL" id="JAMJEV010000008">
    <property type="protein sequence ID" value="MDO0823510.1"/>
    <property type="molecule type" value="Genomic_DNA"/>
</dbReference>
<gene>
    <name evidence="2" type="ORF">M8H41_11670</name>
</gene>
<accession>A0ABT8QQT5</accession>
<evidence type="ECO:0000259" key="1">
    <source>
        <dbReference type="Pfam" id="PF12728"/>
    </source>
</evidence>
<name>A0ABT8QQT5_9FIRM</name>
<keyword evidence="3" id="KW-1185">Reference proteome</keyword>
<proteinExistence type="predicted"/>
<feature type="domain" description="Helix-turn-helix" evidence="1">
    <location>
        <begin position="10"/>
        <end position="56"/>
    </location>
</feature>
<protein>
    <submittedName>
        <fullName evidence="2">Helix-turn-helix domain-containing protein</fullName>
    </submittedName>
</protein>
<organism evidence="2 3">
    <name type="scientific">Desulfosporosinus nitroreducens</name>
    <dbReference type="NCBI Taxonomy" id="2018668"/>
    <lineage>
        <taxon>Bacteria</taxon>
        <taxon>Bacillati</taxon>
        <taxon>Bacillota</taxon>
        <taxon>Clostridia</taxon>
        <taxon>Eubacteriales</taxon>
        <taxon>Desulfitobacteriaceae</taxon>
        <taxon>Desulfosporosinus</taxon>
    </lineage>
</organism>